<comment type="caution">
    <text evidence="1">The sequence shown here is derived from an EMBL/GenBank/DDBJ whole genome shotgun (WGS) entry which is preliminary data.</text>
</comment>
<reference evidence="1" key="1">
    <citation type="submission" date="2019-08" db="EMBL/GenBank/DDBJ databases">
        <authorList>
            <person name="Kucharzyk K."/>
            <person name="Murdoch R.W."/>
            <person name="Higgins S."/>
            <person name="Loffler F."/>
        </authorList>
    </citation>
    <scope>NUCLEOTIDE SEQUENCE</scope>
</reference>
<protein>
    <submittedName>
        <fullName evidence="1">Uncharacterized protein</fullName>
    </submittedName>
</protein>
<gene>
    <name evidence="1" type="ORF">SDC9_56421</name>
</gene>
<evidence type="ECO:0000313" key="1">
    <source>
        <dbReference type="EMBL" id="MPM10097.1"/>
    </source>
</evidence>
<dbReference type="AlphaFoldDB" id="A0A644X2A9"/>
<accession>A0A644X2A9</accession>
<dbReference type="EMBL" id="VSSQ01001650">
    <property type="protein sequence ID" value="MPM10097.1"/>
    <property type="molecule type" value="Genomic_DNA"/>
</dbReference>
<organism evidence="1">
    <name type="scientific">bioreactor metagenome</name>
    <dbReference type="NCBI Taxonomy" id="1076179"/>
    <lineage>
        <taxon>unclassified sequences</taxon>
        <taxon>metagenomes</taxon>
        <taxon>ecological metagenomes</taxon>
    </lineage>
</organism>
<name>A0A644X2A9_9ZZZZ</name>
<sequence>MNFKMNTVVDKPKDWPANAIECQLENISTQFDKFKADPSYKNKEVLVSLVSDYDLNQRSMLGLFRTTEYEVACINSLFVESHIHQFNSLKTYLYELVGSKTRMQKIVSWFPEGNTVLDIKEFEGLFPPLKLYYYTYQQFTVEKNKNYALHLIEFIEDIVNYSQENSSEDMFQDTMEIITNAYISLLNDISYFRCKKRTGIWAFNRDEIYLLFQLAAKLIKINRESPVVRPLKGVLMTSISNYILKSRNDYNEDYVFKYVSPEVAEKSILNHQIWMSIIENLNDDREQRVIPELFEEKGWNSYSWAYNIDFEPTRKYYVSSFCKSMNDSLMHKDYGTCVYGYKDDRMAELIAPTMLRGKKRGQKIPVFSQVVAFDVIYDREEAKKEIEFLCSIIDCFDIKDTDKKTFLEEIMQYWILSVKDPKWSHERERRYILFLYDDYEYIETDISDPKFLKLKTSLFIEPDFILGNNPAKSYIRMMVDEKRHSISMKPYMFCSYCLNRDFDIVAGNKEVDLCPICGSRNVFAENMRGNK</sequence>
<proteinExistence type="predicted"/>